<dbReference type="AlphaFoldDB" id="A0A2U1KV13"/>
<dbReference type="Proteomes" id="UP000245207">
    <property type="component" value="Unassembled WGS sequence"/>
</dbReference>
<feature type="compositionally biased region" description="Low complexity" evidence="1">
    <location>
        <begin position="99"/>
        <end position="114"/>
    </location>
</feature>
<dbReference type="OrthoDB" id="270930at2759"/>
<dbReference type="EMBL" id="PKPP01013710">
    <property type="protein sequence ID" value="PWA40563.1"/>
    <property type="molecule type" value="Genomic_DNA"/>
</dbReference>
<accession>A0A2U1KV13</accession>
<evidence type="ECO:0000259" key="2">
    <source>
        <dbReference type="Pfam" id="PF07970"/>
    </source>
</evidence>
<name>A0A2U1KV13_ARTAN</name>
<feature type="region of interest" description="Disordered" evidence="1">
    <location>
        <begin position="94"/>
        <end position="133"/>
    </location>
</feature>
<organism evidence="3 4">
    <name type="scientific">Artemisia annua</name>
    <name type="common">Sweet wormwood</name>
    <dbReference type="NCBI Taxonomy" id="35608"/>
    <lineage>
        <taxon>Eukaryota</taxon>
        <taxon>Viridiplantae</taxon>
        <taxon>Streptophyta</taxon>
        <taxon>Embryophyta</taxon>
        <taxon>Tracheophyta</taxon>
        <taxon>Spermatophyta</taxon>
        <taxon>Magnoliopsida</taxon>
        <taxon>eudicotyledons</taxon>
        <taxon>Gunneridae</taxon>
        <taxon>Pentapetalae</taxon>
        <taxon>asterids</taxon>
        <taxon>campanulids</taxon>
        <taxon>Asterales</taxon>
        <taxon>Asteraceae</taxon>
        <taxon>Asteroideae</taxon>
        <taxon>Anthemideae</taxon>
        <taxon>Artemisiinae</taxon>
        <taxon>Artemisia</taxon>
    </lineage>
</organism>
<evidence type="ECO:0000313" key="3">
    <source>
        <dbReference type="EMBL" id="PWA40563.1"/>
    </source>
</evidence>
<feature type="domain" description="Endoplasmic reticulum vesicle transporter C-terminal" evidence="2">
    <location>
        <begin position="232"/>
        <end position="298"/>
    </location>
</feature>
<reference evidence="3 4" key="1">
    <citation type="journal article" date="2018" name="Mol. Plant">
        <title>The genome of Artemisia annua provides insight into the evolution of Asteraceae family and artemisinin biosynthesis.</title>
        <authorList>
            <person name="Shen Q."/>
            <person name="Zhang L."/>
            <person name="Liao Z."/>
            <person name="Wang S."/>
            <person name="Yan T."/>
            <person name="Shi P."/>
            <person name="Liu M."/>
            <person name="Fu X."/>
            <person name="Pan Q."/>
            <person name="Wang Y."/>
            <person name="Lv Z."/>
            <person name="Lu X."/>
            <person name="Zhang F."/>
            <person name="Jiang W."/>
            <person name="Ma Y."/>
            <person name="Chen M."/>
            <person name="Hao X."/>
            <person name="Li L."/>
            <person name="Tang Y."/>
            <person name="Lv G."/>
            <person name="Zhou Y."/>
            <person name="Sun X."/>
            <person name="Brodelius P.E."/>
            <person name="Rose J.K.C."/>
            <person name="Tang K."/>
        </authorList>
    </citation>
    <scope>NUCLEOTIDE SEQUENCE [LARGE SCALE GENOMIC DNA]</scope>
    <source>
        <strain evidence="4">cv. Huhao1</strain>
        <tissue evidence="3">Leaf</tissue>
    </source>
</reference>
<sequence>MCYFFGLQLQMSITTFTVPYCHLLFDVDVAADVGGGSSSSSFPVVNPGMVVDADIHVTFRSPCPIAPNDCPLISSNFGMQLEPPIVRPMTIVRPQDGISPSTRPSTSSSAAQSRHIAPWRRQTRATAGAPVPEEGHRARQIDLMCRRLFNSQRLKIRCRHGVTGERDRQLLVVEENFLSESEPTNYPYQIRGCIESGMRVAIYGSVGSRKSSFLYCILGQILKVNDKDAPHVKKFLRAKGWAFLDPDSIDQCKREGFLQSIKDEACQGCKIYGFLDVNKLAANFHFAQEKSFQESSEAIDFRFG</sequence>
<dbReference type="Pfam" id="PF07970">
    <property type="entry name" value="COPIIcoated_ERV"/>
    <property type="match status" value="1"/>
</dbReference>
<dbReference type="InterPro" id="IPR012936">
    <property type="entry name" value="Erv_C"/>
</dbReference>
<evidence type="ECO:0000256" key="1">
    <source>
        <dbReference type="SAM" id="MobiDB-lite"/>
    </source>
</evidence>
<dbReference type="STRING" id="35608.A0A2U1KV13"/>
<gene>
    <name evidence="3" type="ORF">CTI12_AA559220</name>
</gene>
<proteinExistence type="predicted"/>
<comment type="caution">
    <text evidence="3">The sequence shown here is derived from an EMBL/GenBank/DDBJ whole genome shotgun (WGS) entry which is preliminary data.</text>
</comment>
<evidence type="ECO:0000313" key="4">
    <source>
        <dbReference type="Proteomes" id="UP000245207"/>
    </source>
</evidence>
<protein>
    <submittedName>
        <fullName evidence="3">Endoplasmic reticulum-Golgi intermediate compartment protein 3</fullName>
    </submittedName>
</protein>
<keyword evidence="4" id="KW-1185">Reference proteome</keyword>